<dbReference type="GO" id="GO:0006351">
    <property type="term" value="P:DNA-templated transcription"/>
    <property type="evidence" value="ECO:0007669"/>
    <property type="project" value="InterPro"/>
</dbReference>
<dbReference type="InterPro" id="IPR007219">
    <property type="entry name" value="XnlR_reg_dom"/>
</dbReference>
<dbReference type="InterPro" id="IPR050797">
    <property type="entry name" value="Carb_Metab_Trans_Reg"/>
</dbReference>
<dbReference type="AlphaFoldDB" id="A0A177AL76"/>
<dbReference type="PANTHER" id="PTHR31668:SF4">
    <property type="entry name" value="TRANSCRIPTIONAL ACTIVATOR PROTEIN DAL81"/>
    <property type="match status" value="1"/>
</dbReference>
<dbReference type="Pfam" id="PF04082">
    <property type="entry name" value="Fungal_trans"/>
    <property type="match status" value="1"/>
</dbReference>
<name>A0A177AL76_9PEZI</name>
<dbReference type="eggNOG" id="ENOG502QQXX">
    <property type="taxonomic scope" value="Eukaryota"/>
</dbReference>
<proteinExistence type="predicted"/>
<dbReference type="GO" id="GO:0003677">
    <property type="term" value="F:DNA binding"/>
    <property type="evidence" value="ECO:0007669"/>
    <property type="project" value="InterPro"/>
</dbReference>
<dbReference type="RefSeq" id="XP_024327842.1">
    <property type="nucleotide sequence ID" value="XM_024464608.1"/>
</dbReference>
<dbReference type="EMBL" id="KV441387">
    <property type="protein sequence ID" value="OAF62570.1"/>
    <property type="molecule type" value="Genomic_DNA"/>
</dbReference>
<evidence type="ECO:0000256" key="2">
    <source>
        <dbReference type="ARBA" id="ARBA00023242"/>
    </source>
</evidence>
<dbReference type="Proteomes" id="UP000077154">
    <property type="component" value="Unassembled WGS sequence"/>
</dbReference>
<dbReference type="InterPro" id="IPR036864">
    <property type="entry name" value="Zn2-C6_fun-type_DNA-bd_sf"/>
</dbReference>
<dbReference type="GO" id="GO:0008270">
    <property type="term" value="F:zinc ion binding"/>
    <property type="evidence" value="ECO:0007669"/>
    <property type="project" value="InterPro"/>
</dbReference>
<dbReference type="CDD" id="cd00067">
    <property type="entry name" value="GAL4"/>
    <property type="match status" value="1"/>
</dbReference>
<evidence type="ECO:0000256" key="3">
    <source>
        <dbReference type="SAM" id="MobiDB-lite"/>
    </source>
</evidence>
<dbReference type="VEuPathDB" id="FungiDB:GMDG_00068"/>
<dbReference type="GO" id="GO:0005634">
    <property type="term" value="C:nucleus"/>
    <property type="evidence" value="ECO:0007669"/>
    <property type="project" value="TreeGrafter"/>
</dbReference>
<protein>
    <submittedName>
        <fullName evidence="5">Fungal specific transcription factor</fullName>
    </submittedName>
</protein>
<dbReference type="GO" id="GO:0000981">
    <property type="term" value="F:DNA-binding transcription factor activity, RNA polymerase II-specific"/>
    <property type="evidence" value="ECO:0007669"/>
    <property type="project" value="InterPro"/>
</dbReference>
<feature type="domain" description="Zn(2)-C6 fungal-type" evidence="4">
    <location>
        <begin position="59"/>
        <end position="89"/>
    </location>
</feature>
<dbReference type="GeneID" id="36284014"/>
<dbReference type="OrthoDB" id="2264294at2759"/>
<dbReference type="GO" id="GO:0001080">
    <property type="term" value="P:nitrogen catabolite activation of transcription from RNA polymerase II promoter"/>
    <property type="evidence" value="ECO:0007669"/>
    <property type="project" value="TreeGrafter"/>
</dbReference>
<feature type="region of interest" description="Disordered" evidence="3">
    <location>
        <begin position="1"/>
        <end position="60"/>
    </location>
</feature>
<feature type="compositionally biased region" description="Polar residues" evidence="3">
    <location>
        <begin position="134"/>
        <end position="143"/>
    </location>
</feature>
<reference evidence="5" key="1">
    <citation type="submission" date="2016-03" db="EMBL/GenBank/DDBJ databases">
        <title>Updated assembly of Pseudogymnoascus destructans, the fungus causing white-nose syndrome of bats.</title>
        <authorList>
            <person name="Palmer J.M."/>
            <person name="Drees K.P."/>
            <person name="Foster J.T."/>
            <person name="Lindner D.L."/>
        </authorList>
    </citation>
    <scope>NUCLEOTIDE SEQUENCE [LARGE SCALE GENOMIC DNA]</scope>
    <source>
        <strain evidence="5">20631-21</strain>
    </source>
</reference>
<gene>
    <name evidence="5" type="primary">DAL81</name>
    <name evidence="5" type="ORF">VC83_00921</name>
</gene>
<organism evidence="5">
    <name type="scientific">Pseudogymnoascus destructans</name>
    <dbReference type="NCBI Taxonomy" id="655981"/>
    <lineage>
        <taxon>Eukaryota</taxon>
        <taxon>Fungi</taxon>
        <taxon>Dikarya</taxon>
        <taxon>Ascomycota</taxon>
        <taxon>Pezizomycotina</taxon>
        <taxon>Leotiomycetes</taxon>
        <taxon>Thelebolales</taxon>
        <taxon>Thelebolaceae</taxon>
        <taxon>Pseudogymnoascus</taxon>
    </lineage>
</organism>
<dbReference type="PROSITE" id="PS00463">
    <property type="entry name" value="ZN2_CY6_FUNGAL_1"/>
    <property type="match status" value="1"/>
</dbReference>
<sequence>MSTPISIPRTAPIPIAAKPNHAKNDTPAEESIKPKASSSMRSLIVDGDLPNTRTRKDRPCDACRRRKSKCVIHEGQVACVLCKFHKQDCTFVQSPQPRKRKLVPEEGKVGKEDSAAKRRSPDRPEEPSKRRQPDSSNSSTCAGSLTEDMANIGGPAMLKRTLGLQNDRYSQYIGPTTDFEPSLLDLSHFDPQDESLLSRGTLRKVSDVDTFLMLPDYNTPGYEHVIEDSDAVEAIVTPHGLALIDLYFHVIHPSFPIIQKTVFLEKYARSYQEFSPALLAAMYILAINWWDHSEQLAKSPRPNVRELERLVRTSLADAMYRPKLSTIQAGLLLSQRPEGDQWAPTAQLVAIGQELGLHLDCSTWKIPLWERGLRKRLAWALYMQDKWGSLIHGRPSHIFASNWAVRSLTWNDFPDDQSDPGDGSGREDGEVLEHERGRLLFTEMVSLSQLLAEVLETFYTLAAMDNVTRAGTSGTHMVLSLAKPVQLKLKEWFAALPVCLKMENSHTNLASSPSPLSNGSQGSRLSSTGFLHLSYFATEITLHRRIVRSLTPPGPNLPPIDPYILHICRSAAKTRLISAMDFVNRLTPSHLRAFWYFSSKTNFALIGTFGSLLWATAPGKEEADFYRMRLKEYRWTLGVSARAGVSADGEGRGVKGLTEFALGMLDTSTGLLKALPEKPLLSRDNSEVGLGSSHSASLISLGGMMSSSARSGGGGYGFGMGDGQAGSGDVDSGLASPSDSTSSVEVSQGFEAFMAAHLQGRER</sequence>
<feature type="compositionally biased region" description="Basic and acidic residues" evidence="3">
    <location>
        <begin position="22"/>
        <end position="33"/>
    </location>
</feature>
<evidence type="ECO:0000256" key="1">
    <source>
        <dbReference type="ARBA" id="ARBA00022723"/>
    </source>
</evidence>
<evidence type="ECO:0000259" key="4">
    <source>
        <dbReference type="PROSITE" id="PS00463"/>
    </source>
</evidence>
<evidence type="ECO:0000313" key="5">
    <source>
        <dbReference type="EMBL" id="OAF62570.1"/>
    </source>
</evidence>
<keyword evidence="1" id="KW-0479">Metal-binding</keyword>
<feature type="compositionally biased region" description="Basic and acidic residues" evidence="3">
    <location>
        <begin position="102"/>
        <end position="133"/>
    </location>
</feature>
<dbReference type="SUPFAM" id="SSF57701">
    <property type="entry name" value="Zn2/Cys6 DNA-binding domain"/>
    <property type="match status" value="1"/>
</dbReference>
<feature type="region of interest" description="Disordered" evidence="3">
    <location>
        <begin position="93"/>
        <end position="146"/>
    </location>
</feature>
<dbReference type="SMART" id="SM00066">
    <property type="entry name" value="GAL4"/>
    <property type="match status" value="1"/>
</dbReference>
<keyword evidence="2" id="KW-0539">Nucleus</keyword>
<dbReference type="CDD" id="cd12148">
    <property type="entry name" value="fungal_TF_MHR"/>
    <property type="match status" value="1"/>
</dbReference>
<dbReference type="InterPro" id="IPR001138">
    <property type="entry name" value="Zn2Cys6_DnaBD"/>
</dbReference>
<accession>A0A177AL76</accession>
<dbReference type="PANTHER" id="PTHR31668">
    <property type="entry name" value="GLUCOSE TRANSPORT TRANSCRIPTION REGULATOR RGT1-RELATED-RELATED"/>
    <property type="match status" value="1"/>
</dbReference>